<feature type="region of interest" description="Disordered" evidence="4">
    <location>
        <begin position="553"/>
        <end position="583"/>
    </location>
</feature>
<dbReference type="AlphaFoldDB" id="A0A067EXA3"/>
<dbReference type="EMBL" id="KK784937">
    <property type="protein sequence ID" value="KDO59769.1"/>
    <property type="molecule type" value="Genomic_DNA"/>
</dbReference>
<dbReference type="SUPFAM" id="SSF57997">
    <property type="entry name" value="Tropomyosin"/>
    <property type="match status" value="1"/>
</dbReference>
<reference evidence="5 6" key="1">
    <citation type="submission" date="2014-04" db="EMBL/GenBank/DDBJ databases">
        <authorList>
            <consortium name="International Citrus Genome Consortium"/>
            <person name="Gmitter F."/>
            <person name="Chen C."/>
            <person name="Farmerie W."/>
            <person name="Harkins T."/>
            <person name="Desany B."/>
            <person name="Mohiuddin M."/>
            <person name="Kodira C."/>
            <person name="Borodovsky M."/>
            <person name="Lomsadze A."/>
            <person name="Burns P."/>
            <person name="Jenkins J."/>
            <person name="Prochnik S."/>
            <person name="Shu S."/>
            <person name="Chapman J."/>
            <person name="Pitluck S."/>
            <person name="Schmutz J."/>
            <person name="Rokhsar D."/>
        </authorList>
    </citation>
    <scope>NUCLEOTIDE SEQUENCE</scope>
</reference>
<feature type="region of interest" description="Disordered" evidence="4">
    <location>
        <begin position="919"/>
        <end position="952"/>
    </location>
</feature>
<evidence type="ECO:0000256" key="1">
    <source>
        <dbReference type="ARBA" id="ARBA00005921"/>
    </source>
</evidence>
<dbReference type="Proteomes" id="UP000027120">
    <property type="component" value="Unassembled WGS sequence"/>
</dbReference>
<gene>
    <name evidence="5" type="ORF">CISIN_1g001727mg</name>
</gene>
<evidence type="ECO:0000256" key="4">
    <source>
        <dbReference type="SAM" id="MobiDB-lite"/>
    </source>
</evidence>
<protein>
    <recommendedName>
        <fullName evidence="7">Filament-like plant protein 7</fullName>
    </recommendedName>
</protein>
<keyword evidence="2 3" id="KW-0175">Coiled coil</keyword>
<keyword evidence="6" id="KW-1185">Reference proteome</keyword>
<accession>A0A067EXA3</accession>
<evidence type="ECO:0000313" key="5">
    <source>
        <dbReference type="EMBL" id="KDO59769.1"/>
    </source>
</evidence>
<evidence type="ECO:0008006" key="7">
    <source>
        <dbReference type="Google" id="ProtNLM"/>
    </source>
</evidence>
<dbReference type="eggNOG" id="ENOG502QRCS">
    <property type="taxonomic scope" value="Eukaryota"/>
</dbReference>
<dbReference type="SMR" id="A0A067EXA3"/>
<dbReference type="PANTHER" id="PTHR31580:SF8">
    <property type="entry name" value="FILAMENT-LIKE PROTEIN (DUF869)"/>
    <property type="match status" value="1"/>
</dbReference>
<dbReference type="PaxDb" id="2711-XP_006487038.1"/>
<sequence length="1020" mass="113895">MDQKAWLWRKKSSEKTIVATDKVGVTLNQIDEQVPIVPTTKGVGSERSMKNLNEQLASVIFDCHPKDELMAKQAKLVQEAGAGQEKPEVAAAVVKKELDETLKPPLSANENLPYAGAATAPMKCVKQLNFDQAEQEQRVHDAVVKTSGEFEKAQKELEKNLREANERIAKLAAENSHLSKALLVKEKMIEDLSKRKSQAEAEFSTLMTRLDVTEKENAFLKYEFRILEKELEIRNEEMEYTRRSVEATHKQHLESVKKVAKLEAECERLRLLVRKKLPGSAASAKMKSEVEMQGRDQMDMRRRKLSPTRDLIVRHATTESSHDISLLARLHDMEKENRTLKDIVITKSTELQASRMMFSRTASRLSYVESQLREICTGQKSMELTGCVPISSELSIMSVDNASDDGMSSSGSWANALISELEHFRDGKIKNQLEHKGIEVSGMSLMDDFVEIEKLAIVSAETPSGSGYQSDVTSKELVPLVRSDSRLSEIKQEIHSKDVATEKSFDWLQVVLNAMLKQRQISKQSLDKLLEDIRIALGYVNYPTVVAADSVAASTQPRESKSPNTSYIAHSLPGDCRNGKERSSQHLESDLSKSICKIIELIEGVNVTSSVSHPYSVHVFQWNPSELHAVLQKFVCACNDLLGGKADLDKFAEELSSALDWIMNNCIAHKDASRARNKVKKHFGLLVESNEVHIPEEQSSASLQGQNVLSQSNLQEENRRLRDELKSMAARLESATDRSEALVTQLHESEEQIGNLETEVKALKESKEMIEDQMENQKSINEDLDTQLTVAKAKLNEGFQKFSSLEVELEYRNNFCEELEATCLELQLQLESVAKREPPSYGVNQGEKQSQNGWEMTAASIKLAECQETILNLGKQLKALASPREAVLFDKVFSTTNPAITATNNRRLNQRFSLRDRMLADDSSKTDPFKSSNSKATLSIKDGPKPSLLHSDDCNGVDAPIVQVHTPEVHTALENKASNTAVGSSLAVVPSKKRGVGLLLKLFLRRKKGSSKNSRSLAKV</sequence>
<proteinExistence type="inferred from homology"/>
<dbReference type="Pfam" id="PF05911">
    <property type="entry name" value="FPP"/>
    <property type="match status" value="1"/>
</dbReference>
<evidence type="ECO:0000256" key="3">
    <source>
        <dbReference type="SAM" id="Coils"/>
    </source>
</evidence>
<comment type="similarity">
    <text evidence="1">Belongs to the FPP family.</text>
</comment>
<evidence type="ECO:0000256" key="2">
    <source>
        <dbReference type="ARBA" id="ARBA00023054"/>
    </source>
</evidence>
<dbReference type="PANTHER" id="PTHR31580">
    <property type="entry name" value="FILAMENT-LIKE PLANT PROTEIN 4"/>
    <property type="match status" value="1"/>
</dbReference>
<evidence type="ECO:0000313" key="6">
    <source>
        <dbReference type="Proteomes" id="UP000027120"/>
    </source>
</evidence>
<dbReference type="InterPro" id="IPR008587">
    <property type="entry name" value="FPP_plant"/>
</dbReference>
<name>A0A067EXA3_CITSI</name>
<feature type="coiled-coil region" evidence="3">
    <location>
        <begin position="147"/>
        <end position="230"/>
    </location>
</feature>
<feature type="coiled-coil region" evidence="3">
    <location>
        <begin position="711"/>
        <end position="787"/>
    </location>
</feature>
<feature type="compositionally biased region" description="Basic and acidic residues" evidence="4">
    <location>
        <begin position="919"/>
        <end position="928"/>
    </location>
</feature>
<dbReference type="STRING" id="2711.A0A067EXA3"/>
<organism evidence="5 6">
    <name type="scientific">Citrus sinensis</name>
    <name type="common">Sweet orange</name>
    <name type="synonym">Citrus aurantium var. sinensis</name>
    <dbReference type="NCBI Taxonomy" id="2711"/>
    <lineage>
        <taxon>Eukaryota</taxon>
        <taxon>Viridiplantae</taxon>
        <taxon>Streptophyta</taxon>
        <taxon>Embryophyta</taxon>
        <taxon>Tracheophyta</taxon>
        <taxon>Spermatophyta</taxon>
        <taxon>Magnoliopsida</taxon>
        <taxon>eudicotyledons</taxon>
        <taxon>Gunneridae</taxon>
        <taxon>Pentapetalae</taxon>
        <taxon>rosids</taxon>
        <taxon>malvids</taxon>
        <taxon>Sapindales</taxon>
        <taxon>Rutaceae</taxon>
        <taxon>Aurantioideae</taxon>
        <taxon>Citrus</taxon>
    </lineage>
</organism>